<evidence type="ECO:0000259" key="3">
    <source>
        <dbReference type="PROSITE" id="PS51737"/>
    </source>
</evidence>
<dbReference type="eggNOG" id="COG1961">
    <property type="taxonomic scope" value="Bacteria"/>
</dbReference>
<dbReference type="Pfam" id="PF13408">
    <property type="entry name" value="Zn_ribbon_recom"/>
    <property type="match status" value="1"/>
</dbReference>
<proteinExistence type="predicted"/>
<dbReference type="InterPro" id="IPR038109">
    <property type="entry name" value="DNA_bind_recomb_sf"/>
</dbReference>
<dbReference type="EMBL" id="CP003811">
    <property type="protein sequence ID" value="AIQ93126.1"/>
    <property type="molecule type" value="Genomic_DNA"/>
</dbReference>
<dbReference type="PROSITE" id="PS51736">
    <property type="entry name" value="RECOMBINASES_3"/>
    <property type="match status" value="1"/>
</dbReference>
<dbReference type="InterPro" id="IPR025827">
    <property type="entry name" value="Zn_ribbon_recom_dom"/>
</dbReference>
<dbReference type="Gene3D" id="3.40.50.1390">
    <property type="entry name" value="Resolvase, N-terminal catalytic domain"/>
    <property type="match status" value="1"/>
</dbReference>
<dbReference type="HOGENOM" id="CLU_010686_18_13_5"/>
<dbReference type="PANTHER" id="PTHR30461">
    <property type="entry name" value="DNA-INVERTASE FROM LAMBDOID PROPHAGE"/>
    <property type="match status" value="1"/>
</dbReference>
<dbReference type="Pfam" id="PF00239">
    <property type="entry name" value="Resolvase"/>
    <property type="match status" value="1"/>
</dbReference>
<dbReference type="InterPro" id="IPR036162">
    <property type="entry name" value="Resolvase-like_N_sf"/>
</dbReference>
<dbReference type="Gene3D" id="3.90.1750.20">
    <property type="entry name" value="Putative Large Serine Recombinase, Chain B, Domain 2"/>
    <property type="match status" value="1"/>
</dbReference>
<dbReference type="RefSeq" id="WP_052083712.1">
    <property type="nucleotide sequence ID" value="NZ_CP003811.1"/>
</dbReference>
<feature type="domain" description="Resolvase/invertase-type recombinase catalytic" evidence="2">
    <location>
        <begin position="40"/>
        <end position="190"/>
    </location>
</feature>
<reference evidence="4 5" key="1">
    <citation type="journal article" date="2014" name="PLoS ONE">
        <title>Genome Information of Methylobacterium oryzae, a Plant-Probiotic Methylotroph in the Phyllosphere.</title>
        <authorList>
            <person name="Kwak M.J."/>
            <person name="Jeong H."/>
            <person name="Madhaiyan M."/>
            <person name="Lee Y."/>
            <person name="Sa T.M."/>
            <person name="Oh T.K."/>
            <person name="Kim J.F."/>
        </authorList>
    </citation>
    <scope>NUCLEOTIDE SEQUENCE [LARGE SCALE GENOMIC DNA]</scope>
    <source>
        <strain evidence="4 5">CBMB20</strain>
    </source>
</reference>
<gene>
    <name evidence="4" type="ORF">MOC_5371</name>
</gene>
<dbReference type="InterPro" id="IPR011109">
    <property type="entry name" value="DNA_bind_recombinase_dom"/>
</dbReference>
<keyword evidence="1" id="KW-0175">Coiled coil</keyword>
<dbReference type="CDD" id="cd00338">
    <property type="entry name" value="Ser_Recombinase"/>
    <property type="match status" value="1"/>
</dbReference>
<dbReference type="PROSITE" id="PS51737">
    <property type="entry name" value="RECOMBINASE_DNA_BIND"/>
    <property type="match status" value="1"/>
</dbReference>
<name>A0A089NYT3_9HYPH</name>
<accession>A0A089NYT3</accession>
<feature type="domain" description="Recombinase" evidence="3">
    <location>
        <begin position="191"/>
        <end position="327"/>
    </location>
</feature>
<dbReference type="InterPro" id="IPR006119">
    <property type="entry name" value="Resolv_N"/>
</dbReference>
<dbReference type="SMART" id="SM00857">
    <property type="entry name" value="Resolvase"/>
    <property type="match status" value="1"/>
</dbReference>
<evidence type="ECO:0000313" key="4">
    <source>
        <dbReference type="EMBL" id="AIQ93126.1"/>
    </source>
</evidence>
<dbReference type="PANTHER" id="PTHR30461:SF23">
    <property type="entry name" value="DNA RECOMBINASE-RELATED"/>
    <property type="match status" value="1"/>
</dbReference>
<dbReference type="STRING" id="693986.MOC_5371"/>
<sequence length="698" mass="77694">MNNHSSLKRPESPSRNKIELLSADWRARSVQEPQPVRRPRAVIYARYSTSNQDEDSITRQIESAKRYIEKIGAELVMPADRFADRALSGAYIVTRDGLNDLLSSVARGVFDLVVVEDADRLSRDLGHLGELHRTLEHHGVELHASMRGKLGLAEIAMYGFLSAEQRAQLKIRTKAGSKQAAEQGRAPKGSIYGYSSASQGHGYLVVNVEQAAIVHLVFTMFDEGVPVRAIVRHLNREEIPSPQGKQWSAAGLRGSAKDGSGLLRNHRYKGVLFYNRTETRRHPDTGKRTLLMRPEEDWVVVEVPEWQIVDTALWDRAQDRLAKSGATVRVRASKKHDQLLPGRIHCSCGAAMTSVVKHSAQGRRLQCSAYVEKGTCSIGHSVGQAYVERNILRMVRDGIVNERTVEAFEAAYRDEARRLAADVEAERATLEAKAIKLDRDIDQTWDKTAMSGFSIERVSGWRAKWENELADLRERLKCLPRLDRLPKADASGAATLRGAMSELILRIPSPLQSADDQRLLASIRALVPRVELAFAKGGRGYTLRVDARLDGLLPAAERTPAVVPVARLLEAAFGPTQWGRMADPDRRDEVTKLAQARVHGLRDHEWQAIAHIFDAIDLRAVRARDVVDAALFHLRTSTPLSKLPSCYGHPKTVRCALQRFVGAGLWHDAVDELGRLHDAVVVAGDRTAFDRWKAGPDP</sequence>
<dbReference type="Proteomes" id="UP000029492">
    <property type="component" value="Chromosome"/>
</dbReference>
<dbReference type="GO" id="GO:0003677">
    <property type="term" value="F:DNA binding"/>
    <property type="evidence" value="ECO:0007669"/>
    <property type="project" value="InterPro"/>
</dbReference>
<keyword evidence="5" id="KW-1185">Reference proteome</keyword>
<dbReference type="SUPFAM" id="SSF53041">
    <property type="entry name" value="Resolvase-like"/>
    <property type="match status" value="1"/>
</dbReference>
<dbReference type="GO" id="GO:0000150">
    <property type="term" value="F:DNA strand exchange activity"/>
    <property type="evidence" value="ECO:0007669"/>
    <property type="project" value="InterPro"/>
</dbReference>
<evidence type="ECO:0000313" key="5">
    <source>
        <dbReference type="Proteomes" id="UP000029492"/>
    </source>
</evidence>
<evidence type="ECO:0000256" key="1">
    <source>
        <dbReference type="SAM" id="Coils"/>
    </source>
</evidence>
<feature type="coiled-coil region" evidence="1">
    <location>
        <begin position="413"/>
        <end position="440"/>
    </location>
</feature>
<organism evidence="4 5">
    <name type="scientific">Methylobacterium oryzae CBMB20</name>
    <dbReference type="NCBI Taxonomy" id="693986"/>
    <lineage>
        <taxon>Bacteria</taxon>
        <taxon>Pseudomonadati</taxon>
        <taxon>Pseudomonadota</taxon>
        <taxon>Alphaproteobacteria</taxon>
        <taxon>Hyphomicrobiales</taxon>
        <taxon>Methylobacteriaceae</taxon>
        <taxon>Methylobacterium</taxon>
    </lineage>
</organism>
<dbReference type="InterPro" id="IPR050639">
    <property type="entry name" value="SSR_resolvase"/>
</dbReference>
<protein>
    <submittedName>
        <fullName evidence="4">Resolvase domain-containing protein</fullName>
    </submittedName>
</protein>
<dbReference type="KEGG" id="mor:MOC_5371"/>
<dbReference type="AlphaFoldDB" id="A0A089NYT3"/>
<evidence type="ECO:0000259" key="2">
    <source>
        <dbReference type="PROSITE" id="PS51736"/>
    </source>
</evidence>
<dbReference type="Pfam" id="PF07508">
    <property type="entry name" value="Recombinase"/>
    <property type="match status" value="1"/>
</dbReference>